<name>A0ABV5G6G5_9MICC</name>
<gene>
    <name evidence="2" type="ORF">ACFFX0_26480</name>
</gene>
<accession>A0ABV5G6G5</accession>
<dbReference type="EMBL" id="JBHMFI010000002">
    <property type="protein sequence ID" value="MFB9074545.1"/>
    <property type="molecule type" value="Genomic_DNA"/>
</dbReference>
<organism evidence="2 3">
    <name type="scientific">Citricoccus parietis</name>
    <dbReference type="NCBI Taxonomy" id="592307"/>
    <lineage>
        <taxon>Bacteria</taxon>
        <taxon>Bacillati</taxon>
        <taxon>Actinomycetota</taxon>
        <taxon>Actinomycetes</taxon>
        <taxon>Micrococcales</taxon>
        <taxon>Micrococcaceae</taxon>
        <taxon>Citricoccus</taxon>
    </lineage>
</organism>
<feature type="region of interest" description="Disordered" evidence="1">
    <location>
        <begin position="1"/>
        <end position="40"/>
    </location>
</feature>
<reference evidence="2 3" key="1">
    <citation type="submission" date="2024-09" db="EMBL/GenBank/DDBJ databases">
        <authorList>
            <person name="Sun Q."/>
            <person name="Mori K."/>
        </authorList>
    </citation>
    <scope>NUCLEOTIDE SEQUENCE [LARGE SCALE GENOMIC DNA]</scope>
    <source>
        <strain evidence="2 3">CCM 7609</strain>
    </source>
</reference>
<evidence type="ECO:0000313" key="3">
    <source>
        <dbReference type="Proteomes" id="UP001589575"/>
    </source>
</evidence>
<comment type="caution">
    <text evidence="2">The sequence shown here is derived from an EMBL/GenBank/DDBJ whole genome shotgun (WGS) entry which is preliminary data.</text>
</comment>
<dbReference type="Proteomes" id="UP001589575">
    <property type="component" value="Unassembled WGS sequence"/>
</dbReference>
<proteinExistence type="predicted"/>
<evidence type="ECO:0000256" key="1">
    <source>
        <dbReference type="SAM" id="MobiDB-lite"/>
    </source>
</evidence>
<sequence>MRWRPGPWSWSAVPTNYRSASPVVPAPHWTGSAQGGPHAP</sequence>
<keyword evidence="3" id="KW-1185">Reference proteome</keyword>
<protein>
    <submittedName>
        <fullName evidence="2">Uncharacterized protein</fullName>
    </submittedName>
</protein>
<evidence type="ECO:0000313" key="2">
    <source>
        <dbReference type="EMBL" id="MFB9074545.1"/>
    </source>
</evidence>